<name>A0A9W9Q076_9EURO</name>
<protein>
    <submittedName>
        <fullName evidence="1">Uncharacterized protein</fullName>
    </submittedName>
</protein>
<evidence type="ECO:0000313" key="1">
    <source>
        <dbReference type="EMBL" id="KAJ5318331.1"/>
    </source>
</evidence>
<reference evidence="1" key="1">
    <citation type="submission" date="2022-12" db="EMBL/GenBank/DDBJ databases">
        <authorList>
            <person name="Petersen C."/>
        </authorList>
    </citation>
    <scope>NUCLEOTIDE SEQUENCE</scope>
    <source>
        <strain evidence="1">IBT 21472</strain>
    </source>
</reference>
<proteinExistence type="predicted"/>
<evidence type="ECO:0000313" key="2">
    <source>
        <dbReference type="Proteomes" id="UP001147746"/>
    </source>
</evidence>
<dbReference type="EMBL" id="JAPZBO010000004">
    <property type="protein sequence ID" value="KAJ5318331.1"/>
    <property type="molecule type" value="Genomic_DNA"/>
</dbReference>
<organism evidence="1 2">
    <name type="scientific">Penicillium atrosanguineum</name>
    <dbReference type="NCBI Taxonomy" id="1132637"/>
    <lineage>
        <taxon>Eukaryota</taxon>
        <taxon>Fungi</taxon>
        <taxon>Dikarya</taxon>
        <taxon>Ascomycota</taxon>
        <taxon>Pezizomycotina</taxon>
        <taxon>Eurotiomycetes</taxon>
        <taxon>Eurotiomycetidae</taxon>
        <taxon>Eurotiales</taxon>
        <taxon>Aspergillaceae</taxon>
        <taxon>Penicillium</taxon>
    </lineage>
</organism>
<dbReference type="Proteomes" id="UP001147746">
    <property type="component" value="Unassembled WGS sequence"/>
</dbReference>
<reference evidence="1" key="2">
    <citation type="journal article" date="2023" name="IMA Fungus">
        <title>Comparative genomic study of the Penicillium genus elucidates a diverse pangenome and 15 lateral gene transfer events.</title>
        <authorList>
            <person name="Petersen C."/>
            <person name="Sorensen T."/>
            <person name="Nielsen M.R."/>
            <person name="Sondergaard T.E."/>
            <person name="Sorensen J.L."/>
            <person name="Fitzpatrick D.A."/>
            <person name="Frisvad J.C."/>
            <person name="Nielsen K.L."/>
        </authorList>
    </citation>
    <scope>NUCLEOTIDE SEQUENCE</scope>
    <source>
        <strain evidence="1">IBT 21472</strain>
    </source>
</reference>
<keyword evidence="2" id="KW-1185">Reference proteome</keyword>
<dbReference type="AlphaFoldDB" id="A0A9W9Q076"/>
<comment type="caution">
    <text evidence="1">The sequence shown here is derived from an EMBL/GenBank/DDBJ whole genome shotgun (WGS) entry which is preliminary data.</text>
</comment>
<sequence length="94" mass="10246">MHLERPRAQGLAPIVGKIPFLVSVRVDPNLLVPTLRSIVKKVTMQDQIGERKTTYAFLDVPGLMNPETAENLVVAADSGADGLHSSQPSFYSMI</sequence>
<gene>
    <name evidence="1" type="ORF">N7476_004751</name>
</gene>
<accession>A0A9W9Q076</accession>